<dbReference type="EMBL" id="JAAMPC010000001">
    <property type="protein sequence ID" value="KAG2329530.1"/>
    <property type="molecule type" value="Genomic_DNA"/>
</dbReference>
<dbReference type="AlphaFoldDB" id="A0A8X8BBY5"/>
<proteinExistence type="predicted"/>
<dbReference type="Proteomes" id="UP000886595">
    <property type="component" value="Unassembled WGS sequence"/>
</dbReference>
<dbReference type="OrthoDB" id="906111at2759"/>
<accession>A0A8X8BBY5</accession>
<sequence length="196" mass="21921">MGNLLSPVLAVPNFSFEARVQAYWGYCEQERGTYLQTQQVERGAGISGKTEKIQVTNKHRRIKEETDSGDSEVWMLKSSSGSESEQESDEESCKGSHCDAKEYEELSESAQISNSQLLLSTAAASRRPLTVLESELTIRDMAVLLYQSQQLHYDSATMIMRLKATIQSLEGQMSYVTEKSAKYAQIAAEEVPKSLY</sequence>
<organism evidence="2 3">
    <name type="scientific">Brassica carinata</name>
    <name type="common">Ethiopian mustard</name>
    <name type="synonym">Abyssinian cabbage</name>
    <dbReference type="NCBI Taxonomy" id="52824"/>
    <lineage>
        <taxon>Eukaryota</taxon>
        <taxon>Viridiplantae</taxon>
        <taxon>Streptophyta</taxon>
        <taxon>Embryophyta</taxon>
        <taxon>Tracheophyta</taxon>
        <taxon>Spermatophyta</taxon>
        <taxon>Magnoliopsida</taxon>
        <taxon>eudicotyledons</taxon>
        <taxon>Gunneridae</taxon>
        <taxon>Pentapetalae</taxon>
        <taxon>rosids</taxon>
        <taxon>malvids</taxon>
        <taxon>Brassicales</taxon>
        <taxon>Brassicaceae</taxon>
        <taxon>Brassiceae</taxon>
        <taxon>Brassica</taxon>
    </lineage>
</organism>
<keyword evidence="3" id="KW-1185">Reference proteome</keyword>
<gene>
    <name evidence="2" type="ORF">Bca52824_000710</name>
</gene>
<feature type="region of interest" description="Disordered" evidence="1">
    <location>
        <begin position="58"/>
        <end position="97"/>
    </location>
</feature>
<name>A0A8X8BBY5_BRACI</name>
<reference evidence="2 3" key="1">
    <citation type="submission" date="2020-02" db="EMBL/GenBank/DDBJ databases">
        <authorList>
            <person name="Ma Q."/>
            <person name="Huang Y."/>
            <person name="Song X."/>
            <person name="Pei D."/>
        </authorList>
    </citation>
    <scope>NUCLEOTIDE SEQUENCE [LARGE SCALE GENOMIC DNA]</scope>
    <source>
        <strain evidence="2">Sxm20200214</strain>
        <tissue evidence="2">Leaf</tissue>
    </source>
</reference>
<evidence type="ECO:0000313" key="3">
    <source>
        <dbReference type="Proteomes" id="UP000886595"/>
    </source>
</evidence>
<protein>
    <submittedName>
        <fullName evidence="2">Uncharacterized protein</fullName>
    </submittedName>
</protein>
<evidence type="ECO:0000256" key="1">
    <source>
        <dbReference type="SAM" id="MobiDB-lite"/>
    </source>
</evidence>
<evidence type="ECO:0000313" key="2">
    <source>
        <dbReference type="EMBL" id="KAG2329530.1"/>
    </source>
</evidence>
<comment type="caution">
    <text evidence="2">The sequence shown here is derived from an EMBL/GenBank/DDBJ whole genome shotgun (WGS) entry which is preliminary data.</text>
</comment>